<dbReference type="RefSeq" id="WP_068040042.1">
    <property type="nucleotide sequence ID" value="NZ_JAAXOO010000002.1"/>
</dbReference>
<proteinExistence type="predicted"/>
<dbReference type="PROSITE" id="PS51257">
    <property type="entry name" value="PROKAR_LIPOPROTEIN"/>
    <property type="match status" value="1"/>
</dbReference>
<keyword evidence="1" id="KW-0732">Signal</keyword>
<evidence type="ECO:0000313" key="3">
    <source>
        <dbReference type="Proteomes" id="UP000565715"/>
    </source>
</evidence>
<dbReference type="EMBL" id="JAAXOO010000002">
    <property type="protein sequence ID" value="NKY33334.1"/>
    <property type="molecule type" value="Genomic_DNA"/>
</dbReference>
<feature type="signal peptide" evidence="1">
    <location>
        <begin position="1"/>
        <end position="25"/>
    </location>
</feature>
<gene>
    <name evidence="2" type="ORF">HGA13_09660</name>
</gene>
<dbReference type="AlphaFoldDB" id="A0A846XHJ5"/>
<feature type="chain" id="PRO_5039400162" evidence="1">
    <location>
        <begin position="26"/>
        <end position="387"/>
    </location>
</feature>
<dbReference type="Proteomes" id="UP000565715">
    <property type="component" value="Unassembled WGS sequence"/>
</dbReference>
<organism evidence="2 3">
    <name type="scientific">Nocardia speluncae</name>
    <dbReference type="NCBI Taxonomy" id="419477"/>
    <lineage>
        <taxon>Bacteria</taxon>
        <taxon>Bacillati</taxon>
        <taxon>Actinomycetota</taxon>
        <taxon>Actinomycetes</taxon>
        <taxon>Mycobacteriales</taxon>
        <taxon>Nocardiaceae</taxon>
        <taxon>Nocardia</taxon>
    </lineage>
</organism>
<name>A0A846XHJ5_9NOCA</name>
<evidence type="ECO:0000256" key="1">
    <source>
        <dbReference type="SAM" id="SignalP"/>
    </source>
</evidence>
<sequence>MIGTHVRAASVSLVVLIGAAAGVTACTRVSTAPTGIALVNTDTGPTGDRVLESVQQAGGYDWHILSAEPAHTGGYAAVITLPADLTDAMTTLAGNSPRRARITVEMHDNAENATVEGAITTVTRQIGAAGITTALEATARARTHISSAQFTAQLLGTGLDAAVAGTEQFSVGSEQLPALVEITELGVAQLSSAIDSLTSTLDGVAEQAEQLGTALDTTEITLGDARQAAAATTTGLDRILPVLRGLPGADTAPIADITAKLQAVRDVSGQVTTQLDAPAGQLGTVTDPDAGLGTTLHDLGGRLTSISDQLDRGKALAEDIPGRADEGVAQLLGATELLESGIGRLQHMVSLLGTHTTEAAAAIAPAGAAQQAALARALSDPVEVIRE</sequence>
<protein>
    <submittedName>
        <fullName evidence="2">Uncharacterized protein</fullName>
    </submittedName>
</protein>
<evidence type="ECO:0000313" key="2">
    <source>
        <dbReference type="EMBL" id="NKY33334.1"/>
    </source>
</evidence>
<keyword evidence="3" id="KW-1185">Reference proteome</keyword>
<comment type="caution">
    <text evidence="2">The sequence shown here is derived from an EMBL/GenBank/DDBJ whole genome shotgun (WGS) entry which is preliminary data.</text>
</comment>
<accession>A0A846XHJ5</accession>
<reference evidence="2 3" key="1">
    <citation type="submission" date="2020-04" db="EMBL/GenBank/DDBJ databases">
        <title>MicrobeNet Type strains.</title>
        <authorList>
            <person name="Nicholson A.C."/>
        </authorList>
    </citation>
    <scope>NUCLEOTIDE SEQUENCE [LARGE SCALE GENOMIC DNA]</scope>
    <source>
        <strain evidence="2 3">DSM 45078</strain>
    </source>
</reference>